<sequence>MAWDQSSLLESNQMRCVADSLKPTGSRLENEISYEINGIYTDHSCMLTWIANYCGSEYRFDCSNIIEIIDGYYKAEFYLDTKKLLDAPDTLNTYCDTSDILFTDYVSDETTKNISKNQINKQNLSKIDSISNASTEIDSLNETSNINTKEKDVPEVSDDKISKTQDKEPDLKTTQAEINEEKSDNQCEKPKDKIPTVQKKPVQTQVPPTSSFNLRSSRTNRNITTSNYYNKDDSRSFNCYSRIHTSKSEVSYSPEVKRRRNSKSEISKKKPEFEVRRGERVRKVSIFQDCYIPASRNEWISEVFIGAHKENF</sequence>
<gene>
    <name evidence="2" type="ORF">TAT_000165100</name>
    <name evidence="3" type="ORF">TAV_000165300</name>
</gene>
<feature type="compositionally biased region" description="Basic and acidic residues" evidence="1">
    <location>
        <begin position="148"/>
        <end position="171"/>
    </location>
</feature>
<feature type="region of interest" description="Disordered" evidence="1">
    <location>
        <begin position="141"/>
        <end position="216"/>
    </location>
</feature>
<name>A0A3B0MN60_THEAN</name>
<protein>
    <submittedName>
        <fullName evidence="3">Uncharacterized protein</fullName>
    </submittedName>
</protein>
<feature type="compositionally biased region" description="Basic and acidic residues" evidence="1">
    <location>
        <begin position="179"/>
        <end position="194"/>
    </location>
</feature>
<accession>A0A3B0MN60</accession>
<evidence type="ECO:0000313" key="3">
    <source>
        <dbReference type="EMBL" id="SVP91547.1"/>
    </source>
</evidence>
<organism evidence="3">
    <name type="scientific">Theileria annulata</name>
    <dbReference type="NCBI Taxonomy" id="5874"/>
    <lineage>
        <taxon>Eukaryota</taxon>
        <taxon>Sar</taxon>
        <taxon>Alveolata</taxon>
        <taxon>Apicomplexa</taxon>
        <taxon>Aconoidasida</taxon>
        <taxon>Piroplasmida</taxon>
        <taxon>Theileriidae</taxon>
        <taxon>Theileria</taxon>
    </lineage>
</organism>
<feature type="compositionally biased region" description="Polar residues" evidence="1">
    <location>
        <begin position="201"/>
        <end position="216"/>
    </location>
</feature>
<evidence type="ECO:0000256" key="1">
    <source>
        <dbReference type="SAM" id="MobiDB-lite"/>
    </source>
</evidence>
<feature type="region of interest" description="Disordered" evidence="1">
    <location>
        <begin position="248"/>
        <end position="274"/>
    </location>
</feature>
<evidence type="ECO:0000313" key="2">
    <source>
        <dbReference type="EMBL" id="SVP90939.1"/>
    </source>
</evidence>
<dbReference type="EMBL" id="UIVT01000002">
    <property type="protein sequence ID" value="SVP90939.1"/>
    <property type="molecule type" value="Genomic_DNA"/>
</dbReference>
<proteinExistence type="predicted"/>
<dbReference type="AlphaFoldDB" id="A0A3B0MN60"/>
<dbReference type="EMBL" id="UIVS01000002">
    <property type="protein sequence ID" value="SVP91547.1"/>
    <property type="molecule type" value="Genomic_DNA"/>
</dbReference>
<feature type="compositionally biased region" description="Basic and acidic residues" evidence="1">
    <location>
        <begin position="262"/>
        <end position="274"/>
    </location>
</feature>
<dbReference type="VEuPathDB" id="PiroplasmaDB:TA13595"/>
<reference evidence="3" key="1">
    <citation type="submission" date="2018-07" db="EMBL/GenBank/DDBJ databases">
        <authorList>
            <person name="Quirk P.G."/>
            <person name="Krulwich T.A."/>
        </authorList>
    </citation>
    <scope>NUCLEOTIDE SEQUENCE</scope>
    <source>
        <strain evidence="3">Anand</strain>
    </source>
</reference>